<organism evidence="1 2">
    <name type="scientific">Marinomonas rhodophyticola</name>
    <dbReference type="NCBI Taxonomy" id="2992803"/>
    <lineage>
        <taxon>Bacteria</taxon>
        <taxon>Pseudomonadati</taxon>
        <taxon>Pseudomonadota</taxon>
        <taxon>Gammaproteobacteria</taxon>
        <taxon>Oceanospirillales</taxon>
        <taxon>Oceanospirillaceae</taxon>
        <taxon>Marinomonas</taxon>
    </lineage>
</organism>
<protein>
    <submittedName>
        <fullName evidence="1">Uncharacterized protein</fullName>
    </submittedName>
</protein>
<dbReference type="RefSeq" id="WP_265218904.1">
    <property type="nucleotide sequence ID" value="NZ_JAPEUL010000007.1"/>
</dbReference>
<name>A0ABT3KGK4_9GAMM</name>
<sequence length="50" mass="5426">MQPKLVAEGILTLNDTFPPEMKGNWCIDKVTARGDSKAGYRCSVVASEVV</sequence>
<gene>
    <name evidence="1" type="ORF">ONZ52_12200</name>
</gene>
<dbReference type="Proteomes" id="UP001431181">
    <property type="component" value="Unassembled WGS sequence"/>
</dbReference>
<dbReference type="EMBL" id="JAPEUL010000007">
    <property type="protein sequence ID" value="MCW4629678.1"/>
    <property type="molecule type" value="Genomic_DNA"/>
</dbReference>
<proteinExistence type="predicted"/>
<accession>A0ABT3KGK4</accession>
<keyword evidence="2" id="KW-1185">Reference proteome</keyword>
<comment type="caution">
    <text evidence="1">The sequence shown here is derived from an EMBL/GenBank/DDBJ whole genome shotgun (WGS) entry which is preliminary data.</text>
</comment>
<reference evidence="1" key="1">
    <citation type="submission" date="2022-11" db="EMBL/GenBank/DDBJ databases">
        <title>Marinomonas sp. nov., isolated from marine algae.</title>
        <authorList>
            <person name="Choi D.G."/>
            <person name="Kim J.M."/>
            <person name="Lee J.K."/>
            <person name="Baek J.H."/>
            <person name="Jeon C.O."/>
        </authorList>
    </citation>
    <scope>NUCLEOTIDE SEQUENCE</scope>
    <source>
        <strain evidence="1">KJ51-3</strain>
    </source>
</reference>
<evidence type="ECO:0000313" key="2">
    <source>
        <dbReference type="Proteomes" id="UP001431181"/>
    </source>
</evidence>
<evidence type="ECO:0000313" key="1">
    <source>
        <dbReference type="EMBL" id="MCW4629678.1"/>
    </source>
</evidence>